<dbReference type="SUPFAM" id="SSF53850">
    <property type="entry name" value="Periplasmic binding protein-like II"/>
    <property type="match status" value="1"/>
</dbReference>
<dbReference type="Gene3D" id="3.40.190.10">
    <property type="entry name" value="Periplasmic binding protein-like II"/>
    <property type="match status" value="2"/>
</dbReference>
<comment type="caution">
    <text evidence="10">The sequence shown here is derived from an EMBL/GenBank/DDBJ whole genome shotgun (WGS) entry which is preliminary data.</text>
</comment>
<gene>
    <name evidence="10" type="ORF">Shyd_81790</name>
</gene>
<dbReference type="CDD" id="cd04905">
    <property type="entry name" value="ACT_CM-PDT"/>
    <property type="match status" value="1"/>
</dbReference>
<dbReference type="RefSeq" id="WP_190222306.1">
    <property type="nucleotide sequence ID" value="NZ_BNBS01000012.1"/>
</dbReference>
<dbReference type="Pfam" id="PF00800">
    <property type="entry name" value="PDT"/>
    <property type="match status" value="1"/>
</dbReference>
<sequence>MRGESRYAYLGPEGTFTEAALRLLPEAAGSVYAPFPTVGSALDAVRTGDCVGAVVPLENSVRGVVPATLDELVSGGVPLRLDAEIEVPVTFALMARPGTELADVRRVLSHPHAHGQCHHWLASRLPGAEVRLAASTAAAAREVAESPSPGARYDAAIAAPVAAARYGLSVLASGIGERWDAVTRFVSVRGAGPWPVRTGRDRTSIVVTADGAHSGALVDILAEFSTRGVGLTWIQSWPTGAALGSYHFFLDLDGHVEEAAVGDALMALRRRSVEVCFLGSYPYVGTTRPATGDPLVPDPPGTTPEAWLHSLREGAPAPGP</sequence>
<organism evidence="10 11">
    <name type="scientific">Streptomyces hydrogenans</name>
    <dbReference type="NCBI Taxonomy" id="1873719"/>
    <lineage>
        <taxon>Bacteria</taxon>
        <taxon>Bacillati</taxon>
        <taxon>Actinomycetota</taxon>
        <taxon>Actinomycetes</taxon>
        <taxon>Kitasatosporales</taxon>
        <taxon>Streptomycetaceae</taxon>
        <taxon>Streptomyces</taxon>
    </lineage>
</organism>
<name>A0ABQ3PP53_9ACTN</name>
<evidence type="ECO:0000313" key="11">
    <source>
        <dbReference type="Proteomes" id="UP001052739"/>
    </source>
</evidence>
<dbReference type="PIRSF" id="PIRSF001500">
    <property type="entry name" value="Chor_mut_pdt_Ppr"/>
    <property type="match status" value="1"/>
</dbReference>
<protein>
    <recommendedName>
        <fullName evidence="2">prephenate dehydratase</fullName>
        <ecNumber evidence="2">4.2.1.51</ecNumber>
    </recommendedName>
</protein>
<evidence type="ECO:0000256" key="8">
    <source>
        <dbReference type="SAM" id="MobiDB-lite"/>
    </source>
</evidence>
<dbReference type="InterPro" id="IPR001086">
    <property type="entry name" value="Preph_deHydtase"/>
</dbReference>
<dbReference type="PROSITE" id="PS51171">
    <property type="entry name" value="PREPHENATE_DEHYDR_3"/>
    <property type="match status" value="1"/>
</dbReference>
<proteinExistence type="predicted"/>
<evidence type="ECO:0000256" key="6">
    <source>
        <dbReference type="ARBA" id="ARBA00023239"/>
    </source>
</evidence>
<evidence type="ECO:0000256" key="5">
    <source>
        <dbReference type="ARBA" id="ARBA00023222"/>
    </source>
</evidence>
<dbReference type="InterPro" id="IPR008242">
    <property type="entry name" value="Chor_mutase/pphenate_deHydtase"/>
</dbReference>
<reference evidence="10" key="1">
    <citation type="submission" date="2024-05" db="EMBL/GenBank/DDBJ databases">
        <title>Whole genome shotgun sequence of Streptomyces hydrogenans NBRC 13475.</title>
        <authorList>
            <person name="Komaki H."/>
            <person name="Tamura T."/>
        </authorList>
    </citation>
    <scope>NUCLEOTIDE SEQUENCE</scope>
    <source>
        <strain evidence="10">NBRC 13475</strain>
    </source>
</reference>
<evidence type="ECO:0000259" key="9">
    <source>
        <dbReference type="PROSITE" id="PS51171"/>
    </source>
</evidence>
<dbReference type="EMBL" id="BNDW01000102">
    <property type="protein sequence ID" value="GHI26808.1"/>
    <property type="molecule type" value="Genomic_DNA"/>
</dbReference>
<dbReference type="SUPFAM" id="SSF55021">
    <property type="entry name" value="ACT-like"/>
    <property type="match status" value="1"/>
</dbReference>
<comment type="catalytic activity">
    <reaction evidence="7">
        <text>prephenate + H(+) = 3-phenylpyruvate + CO2 + H2O</text>
        <dbReference type="Rhea" id="RHEA:21648"/>
        <dbReference type="ChEBI" id="CHEBI:15377"/>
        <dbReference type="ChEBI" id="CHEBI:15378"/>
        <dbReference type="ChEBI" id="CHEBI:16526"/>
        <dbReference type="ChEBI" id="CHEBI:18005"/>
        <dbReference type="ChEBI" id="CHEBI:29934"/>
        <dbReference type="EC" id="4.2.1.51"/>
    </reaction>
</comment>
<keyword evidence="6" id="KW-0456">Lyase</keyword>
<evidence type="ECO:0000256" key="4">
    <source>
        <dbReference type="ARBA" id="ARBA00023141"/>
    </source>
</evidence>
<evidence type="ECO:0000256" key="1">
    <source>
        <dbReference type="ARBA" id="ARBA00004741"/>
    </source>
</evidence>
<dbReference type="CDD" id="cd13632">
    <property type="entry name" value="PBP2_Aa-PDT_like"/>
    <property type="match status" value="1"/>
</dbReference>
<evidence type="ECO:0000256" key="3">
    <source>
        <dbReference type="ARBA" id="ARBA00022605"/>
    </source>
</evidence>
<dbReference type="NCBIfam" id="NF008865">
    <property type="entry name" value="PRK11898.1"/>
    <property type="match status" value="1"/>
</dbReference>
<dbReference type="Gene3D" id="3.30.70.260">
    <property type="match status" value="1"/>
</dbReference>
<dbReference type="InterPro" id="IPR045865">
    <property type="entry name" value="ACT-like_dom_sf"/>
</dbReference>
<keyword evidence="3" id="KW-0028">Amino-acid biosynthesis</keyword>
<accession>A0ABQ3PP53</accession>
<comment type="pathway">
    <text evidence="1">Amino-acid biosynthesis; L-phenylalanine biosynthesis; phenylpyruvate from prephenate: step 1/1.</text>
</comment>
<dbReference type="PANTHER" id="PTHR21022">
    <property type="entry name" value="PREPHENATE DEHYDRATASE P PROTEIN"/>
    <property type="match status" value="1"/>
</dbReference>
<keyword evidence="5" id="KW-0584">Phenylalanine biosynthesis</keyword>
<dbReference type="PANTHER" id="PTHR21022:SF19">
    <property type="entry name" value="PREPHENATE DEHYDRATASE-RELATED"/>
    <property type="match status" value="1"/>
</dbReference>
<dbReference type="Proteomes" id="UP001052739">
    <property type="component" value="Unassembled WGS sequence"/>
</dbReference>
<keyword evidence="4" id="KW-0057">Aromatic amino acid biosynthesis</keyword>
<evidence type="ECO:0000256" key="2">
    <source>
        <dbReference type="ARBA" id="ARBA00013147"/>
    </source>
</evidence>
<evidence type="ECO:0000313" key="10">
    <source>
        <dbReference type="EMBL" id="GHI26808.1"/>
    </source>
</evidence>
<dbReference type="EC" id="4.2.1.51" evidence="2"/>
<feature type="region of interest" description="Disordered" evidence="8">
    <location>
        <begin position="288"/>
        <end position="307"/>
    </location>
</feature>
<evidence type="ECO:0000256" key="7">
    <source>
        <dbReference type="ARBA" id="ARBA00047848"/>
    </source>
</evidence>
<keyword evidence="11" id="KW-1185">Reference proteome</keyword>
<feature type="domain" description="Prephenate dehydratase" evidence="9">
    <location>
        <begin position="6"/>
        <end position="190"/>
    </location>
</feature>